<dbReference type="AlphaFoldDB" id="A0A9X0C9H4"/>
<keyword evidence="2" id="KW-1185">Reference proteome</keyword>
<proteinExistence type="predicted"/>
<evidence type="ECO:0000313" key="1">
    <source>
        <dbReference type="EMBL" id="KAJ5513454.1"/>
    </source>
</evidence>
<evidence type="ECO:0000313" key="2">
    <source>
        <dbReference type="Proteomes" id="UP001149954"/>
    </source>
</evidence>
<accession>A0A9X0C9H4</accession>
<gene>
    <name evidence="1" type="ORF">N7463_003006</name>
</gene>
<dbReference type="Proteomes" id="UP001149954">
    <property type="component" value="Unassembled WGS sequence"/>
</dbReference>
<organism evidence="1 2">
    <name type="scientific">Penicillium fimorum</name>
    <dbReference type="NCBI Taxonomy" id="1882269"/>
    <lineage>
        <taxon>Eukaryota</taxon>
        <taxon>Fungi</taxon>
        <taxon>Dikarya</taxon>
        <taxon>Ascomycota</taxon>
        <taxon>Pezizomycotina</taxon>
        <taxon>Eurotiomycetes</taxon>
        <taxon>Eurotiomycetidae</taxon>
        <taxon>Eurotiales</taxon>
        <taxon>Aspergillaceae</taxon>
        <taxon>Penicillium</taxon>
    </lineage>
</organism>
<dbReference type="EMBL" id="JAPWDS010000002">
    <property type="protein sequence ID" value="KAJ5513454.1"/>
    <property type="molecule type" value="Genomic_DNA"/>
</dbReference>
<protein>
    <submittedName>
        <fullName evidence="1">Uncharacterized protein</fullName>
    </submittedName>
</protein>
<reference evidence="1" key="1">
    <citation type="submission" date="2022-12" db="EMBL/GenBank/DDBJ databases">
        <authorList>
            <person name="Petersen C."/>
        </authorList>
    </citation>
    <scope>NUCLEOTIDE SEQUENCE</scope>
    <source>
        <strain evidence="1">IBT 29495</strain>
    </source>
</reference>
<reference evidence="1" key="2">
    <citation type="journal article" date="2023" name="IMA Fungus">
        <title>Comparative genomic study of the Penicillium genus elucidates a diverse pangenome and 15 lateral gene transfer events.</title>
        <authorList>
            <person name="Petersen C."/>
            <person name="Sorensen T."/>
            <person name="Nielsen M.R."/>
            <person name="Sondergaard T.E."/>
            <person name="Sorensen J.L."/>
            <person name="Fitzpatrick D.A."/>
            <person name="Frisvad J.C."/>
            <person name="Nielsen K.L."/>
        </authorList>
    </citation>
    <scope>NUCLEOTIDE SEQUENCE</scope>
    <source>
        <strain evidence="1">IBT 29495</strain>
    </source>
</reference>
<name>A0A9X0C9H4_9EURO</name>
<comment type="caution">
    <text evidence="1">The sequence shown here is derived from an EMBL/GenBank/DDBJ whole genome shotgun (WGS) entry which is preliminary data.</text>
</comment>
<sequence>MPSGAILRPTQITDLHHTHCLWRDSASLYNPSSAICAAFARIIFFSSSITLEMRQVFPWYAASTCGSIASHAHRPANR</sequence>